<sequence length="139" mass="16168">MKAIMRKRFVPAHYHKKLYQKLQNLTQGNRRVKDCFKEIEIAMIRTDVEKDREVSMARFLAGLNQDIINIVELQPYVEFIDMVHMAISLGKQLKKKGTTGPLSILFLHQSGVKEPTKKIPPFDLKTTLRHQNLIIQVDI</sequence>
<feature type="domain" description="Retrotransposon gag" evidence="1">
    <location>
        <begin position="1"/>
        <end position="65"/>
    </location>
</feature>
<comment type="caution">
    <text evidence="2">The sequence shown here is derived from an EMBL/GenBank/DDBJ whole genome shotgun (WGS) entry which is preliminary data.</text>
</comment>
<evidence type="ECO:0000259" key="1">
    <source>
        <dbReference type="Pfam" id="PF03732"/>
    </source>
</evidence>
<dbReference type="Proteomes" id="UP001358586">
    <property type="component" value="Chromosome 11"/>
</dbReference>
<evidence type="ECO:0000313" key="3">
    <source>
        <dbReference type="Proteomes" id="UP001358586"/>
    </source>
</evidence>
<proteinExistence type="predicted"/>
<gene>
    <name evidence="2" type="ORF">PVK06_039678</name>
</gene>
<protein>
    <recommendedName>
        <fullName evidence="1">Retrotransposon gag domain-containing protein</fullName>
    </recommendedName>
</protein>
<organism evidence="2 3">
    <name type="scientific">Gossypium arboreum</name>
    <name type="common">Tree cotton</name>
    <name type="synonym">Gossypium nanking</name>
    <dbReference type="NCBI Taxonomy" id="29729"/>
    <lineage>
        <taxon>Eukaryota</taxon>
        <taxon>Viridiplantae</taxon>
        <taxon>Streptophyta</taxon>
        <taxon>Embryophyta</taxon>
        <taxon>Tracheophyta</taxon>
        <taxon>Spermatophyta</taxon>
        <taxon>Magnoliopsida</taxon>
        <taxon>eudicotyledons</taxon>
        <taxon>Gunneridae</taxon>
        <taxon>Pentapetalae</taxon>
        <taxon>rosids</taxon>
        <taxon>malvids</taxon>
        <taxon>Malvales</taxon>
        <taxon>Malvaceae</taxon>
        <taxon>Malvoideae</taxon>
        <taxon>Gossypium</taxon>
    </lineage>
</organism>
<reference evidence="2 3" key="1">
    <citation type="submission" date="2023-03" db="EMBL/GenBank/DDBJ databases">
        <title>WGS of Gossypium arboreum.</title>
        <authorList>
            <person name="Yu D."/>
        </authorList>
    </citation>
    <scope>NUCLEOTIDE SEQUENCE [LARGE SCALE GENOMIC DNA]</scope>
    <source>
        <tissue evidence="2">Leaf</tissue>
    </source>
</reference>
<evidence type="ECO:0000313" key="2">
    <source>
        <dbReference type="EMBL" id="KAK5785126.1"/>
    </source>
</evidence>
<accession>A0ABR0N3I4</accession>
<dbReference type="Pfam" id="PF03732">
    <property type="entry name" value="Retrotrans_gag"/>
    <property type="match status" value="1"/>
</dbReference>
<dbReference type="PANTHER" id="PTHR35046:SF9">
    <property type="entry name" value="RNA-DIRECTED DNA POLYMERASE"/>
    <property type="match status" value="1"/>
</dbReference>
<keyword evidence="3" id="KW-1185">Reference proteome</keyword>
<dbReference type="PANTHER" id="PTHR35046">
    <property type="entry name" value="ZINC KNUCKLE (CCHC-TYPE) FAMILY PROTEIN"/>
    <property type="match status" value="1"/>
</dbReference>
<dbReference type="InterPro" id="IPR005162">
    <property type="entry name" value="Retrotrans_gag_dom"/>
</dbReference>
<name>A0ABR0N3I4_GOSAR</name>
<dbReference type="EMBL" id="JARKNE010000011">
    <property type="protein sequence ID" value="KAK5785126.1"/>
    <property type="molecule type" value="Genomic_DNA"/>
</dbReference>